<evidence type="ECO:0000313" key="7">
    <source>
        <dbReference type="EMBL" id="MBB6499838.1"/>
    </source>
</evidence>
<keyword evidence="4" id="KW-0732">Signal</keyword>
<evidence type="ECO:0000256" key="2">
    <source>
        <dbReference type="ARBA" id="ARBA00023136"/>
    </source>
</evidence>
<dbReference type="RefSeq" id="WP_184624569.1">
    <property type="nucleotide sequence ID" value="NZ_JACHCC010000005.1"/>
</dbReference>
<evidence type="ECO:0000259" key="6">
    <source>
        <dbReference type="Pfam" id="PF14905"/>
    </source>
</evidence>
<dbReference type="Pfam" id="PF13620">
    <property type="entry name" value="CarboxypepD_reg"/>
    <property type="match status" value="1"/>
</dbReference>
<dbReference type="GO" id="GO:0009279">
    <property type="term" value="C:cell outer membrane"/>
    <property type="evidence" value="ECO:0007669"/>
    <property type="project" value="UniProtKB-SubCell"/>
</dbReference>
<dbReference type="SUPFAM" id="SSF56935">
    <property type="entry name" value="Porins"/>
    <property type="match status" value="1"/>
</dbReference>
<sequence length="821" mass="90707">MKSTAIQSIAIILFFLGLSSSSYAQNNGRINGRLKDARTLESLQSATVVVLDKKTNAVLKEALSDTNGAFTLDNLPDGLLLFKVGYVGYKTFVKDSLIISAGNRTINLGDIKMNASESSMLKEVAITATGSNEQIGITKKKFLVEQSLVSKGGTATDLLQNIPTIIVDGGGKVNLRGSANVHVLIDGKPSLIAGGDITQILQSLPASSIESIEVITNPSAKYDAEGDSGIINIILKKNKRLGFNGSVNGSAGTRGNYNGGLNLSFENSKVNVYTNYDFQRSDTWSNGRQVIQFLNPEGPVVYSDETFPSVTINKIHNVKAGVDYFINPKTQLSFSGGFNSNRLNKDETLSINQSAADHSVIQTINSKNLTDSKGTTYNLNIDFVKTFNKPKEELTVSIGYAHGTGNSVQSFDSNTRNIGANQPDELVTGVLRPLSDNSNSYYNIQTDYVLPIGTGNLDVGYRSQIRTDNRNQLVYNLNNTTGNYDEYYTLSNLFYSKDQIHALYVNYQNQINNFSYQIGLRGEDAILKGNVKGYDTTAVPYTLPVKVINTRLYPSVTLIQKLGGDQQLQFNYARRVTRPSPRNYSPIPDISDPVNYDVGNPNILPQDIHAFEFGYSRNWSKVNLTSSLYYRITNDFIQHLETGPVNGIITTISENIPHAYTGGLEIIGRFRFIKGWDFTLNTNLYENKTDAAPVYGIAKSSGFSWNVNLTNNFLITKNISLQLRGDYQAANVIAQDSNHAIYGIDAGTKISILKNKAFITINGRDILNTRKWSFTRTSNDVLLDFERRTIRARASVSLTYNFGKDIFKAKKIEHSTEHQEN</sequence>
<feature type="domain" description="Outer membrane protein beta-barrel" evidence="6">
    <location>
        <begin position="385"/>
        <end position="800"/>
    </location>
</feature>
<protein>
    <submittedName>
        <fullName evidence="7">Outer membrane receptor protein involved in Fe transport</fullName>
    </submittedName>
</protein>
<proteinExistence type="predicted"/>
<feature type="chain" id="PRO_5031234724" evidence="4">
    <location>
        <begin position="25"/>
        <end position="821"/>
    </location>
</feature>
<dbReference type="SUPFAM" id="SSF49464">
    <property type="entry name" value="Carboxypeptidase regulatory domain-like"/>
    <property type="match status" value="1"/>
</dbReference>
<dbReference type="EMBL" id="JACHCC010000005">
    <property type="protein sequence ID" value="MBB6499838.1"/>
    <property type="molecule type" value="Genomic_DNA"/>
</dbReference>
<evidence type="ECO:0000256" key="3">
    <source>
        <dbReference type="ARBA" id="ARBA00023237"/>
    </source>
</evidence>
<dbReference type="InterPro" id="IPR037066">
    <property type="entry name" value="Plug_dom_sf"/>
</dbReference>
<dbReference type="InterPro" id="IPR041700">
    <property type="entry name" value="OMP_b-brl_3"/>
</dbReference>
<dbReference type="InterPro" id="IPR012910">
    <property type="entry name" value="Plug_dom"/>
</dbReference>
<dbReference type="Pfam" id="PF07715">
    <property type="entry name" value="Plug"/>
    <property type="match status" value="1"/>
</dbReference>
<dbReference type="Pfam" id="PF14905">
    <property type="entry name" value="OMP_b-brl_3"/>
    <property type="match status" value="1"/>
</dbReference>
<dbReference type="Gene3D" id="2.170.130.10">
    <property type="entry name" value="TonB-dependent receptor, plug domain"/>
    <property type="match status" value="1"/>
</dbReference>
<dbReference type="InterPro" id="IPR036942">
    <property type="entry name" value="Beta-barrel_TonB_sf"/>
</dbReference>
<feature type="domain" description="TonB-dependent receptor plug" evidence="5">
    <location>
        <begin position="152"/>
        <end position="226"/>
    </location>
</feature>
<evidence type="ECO:0000259" key="5">
    <source>
        <dbReference type="Pfam" id="PF07715"/>
    </source>
</evidence>
<comment type="caution">
    <text evidence="7">The sequence shown here is derived from an EMBL/GenBank/DDBJ whole genome shotgun (WGS) entry which is preliminary data.</text>
</comment>
<comment type="subcellular location">
    <subcellularLocation>
        <location evidence="1">Cell outer membrane</location>
    </subcellularLocation>
</comment>
<reference evidence="7 8" key="1">
    <citation type="submission" date="2020-08" db="EMBL/GenBank/DDBJ databases">
        <title>Genomic Encyclopedia of Type Strains, Phase IV (KMG-V): Genome sequencing to study the core and pangenomes of soil and plant-associated prokaryotes.</title>
        <authorList>
            <person name="Whitman W."/>
        </authorList>
    </citation>
    <scope>NUCLEOTIDE SEQUENCE [LARGE SCALE GENOMIC DNA]</scope>
    <source>
        <strain evidence="7 8">M2T3</strain>
    </source>
</reference>
<dbReference type="AlphaFoldDB" id="A0A7X0J2R9"/>
<keyword evidence="2" id="KW-0472">Membrane</keyword>
<gene>
    <name evidence="7" type="ORF">HDF25_001982</name>
</gene>
<evidence type="ECO:0000313" key="8">
    <source>
        <dbReference type="Proteomes" id="UP000521017"/>
    </source>
</evidence>
<dbReference type="PANTHER" id="PTHR40980:SF4">
    <property type="entry name" value="TONB-DEPENDENT RECEPTOR-LIKE BETA-BARREL DOMAIN-CONTAINING PROTEIN"/>
    <property type="match status" value="1"/>
</dbReference>
<feature type="signal peptide" evidence="4">
    <location>
        <begin position="1"/>
        <end position="24"/>
    </location>
</feature>
<keyword evidence="7" id="KW-0675">Receptor</keyword>
<name>A0A7X0J2R9_9SPHI</name>
<evidence type="ECO:0000256" key="1">
    <source>
        <dbReference type="ARBA" id="ARBA00004442"/>
    </source>
</evidence>
<accession>A0A7X0J2R9</accession>
<evidence type="ECO:0000256" key="4">
    <source>
        <dbReference type="SAM" id="SignalP"/>
    </source>
</evidence>
<organism evidence="7 8">
    <name type="scientific">Pedobacter cryoconitis</name>
    <dbReference type="NCBI Taxonomy" id="188932"/>
    <lineage>
        <taxon>Bacteria</taxon>
        <taxon>Pseudomonadati</taxon>
        <taxon>Bacteroidota</taxon>
        <taxon>Sphingobacteriia</taxon>
        <taxon>Sphingobacteriales</taxon>
        <taxon>Sphingobacteriaceae</taxon>
        <taxon>Pedobacter</taxon>
    </lineage>
</organism>
<dbReference type="InterPro" id="IPR008969">
    <property type="entry name" value="CarboxyPept-like_regulatory"/>
</dbReference>
<dbReference type="Proteomes" id="UP000521017">
    <property type="component" value="Unassembled WGS sequence"/>
</dbReference>
<dbReference type="PANTHER" id="PTHR40980">
    <property type="entry name" value="PLUG DOMAIN-CONTAINING PROTEIN"/>
    <property type="match status" value="1"/>
</dbReference>
<dbReference type="Gene3D" id="2.40.170.20">
    <property type="entry name" value="TonB-dependent receptor, beta-barrel domain"/>
    <property type="match status" value="1"/>
</dbReference>
<keyword evidence="3" id="KW-0998">Cell outer membrane</keyword>